<dbReference type="EMBL" id="JAYMGO010000017">
    <property type="protein sequence ID" value="KAL1258006.1"/>
    <property type="molecule type" value="Genomic_DNA"/>
</dbReference>
<feature type="domain" description="PiggyBac transposable element-derived protein" evidence="1">
    <location>
        <begin position="8"/>
        <end position="107"/>
    </location>
</feature>
<accession>A0ABR3LYQ6</accession>
<comment type="caution">
    <text evidence="2">The sequence shown here is derived from an EMBL/GenBank/DDBJ whole genome shotgun (WGS) entry which is preliminary data.</text>
</comment>
<name>A0ABR3LYQ6_9TELE</name>
<evidence type="ECO:0000313" key="2">
    <source>
        <dbReference type="EMBL" id="KAL1258006.1"/>
    </source>
</evidence>
<dbReference type="Pfam" id="PF13843">
    <property type="entry name" value="DDE_Tnp_1_7"/>
    <property type="match status" value="1"/>
</dbReference>
<proteinExistence type="predicted"/>
<gene>
    <name evidence="2" type="ORF">QQF64_011250</name>
</gene>
<protein>
    <recommendedName>
        <fullName evidence="1">PiggyBac transposable element-derived protein domain-containing protein</fullName>
    </recommendedName>
</protein>
<keyword evidence="3" id="KW-1185">Reference proteome</keyword>
<organism evidence="2 3">
    <name type="scientific">Cirrhinus molitorella</name>
    <name type="common">mud carp</name>
    <dbReference type="NCBI Taxonomy" id="172907"/>
    <lineage>
        <taxon>Eukaryota</taxon>
        <taxon>Metazoa</taxon>
        <taxon>Chordata</taxon>
        <taxon>Craniata</taxon>
        <taxon>Vertebrata</taxon>
        <taxon>Euteleostomi</taxon>
        <taxon>Actinopterygii</taxon>
        <taxon>Neopterygii</taxon>
        <taxon>Teleostei</taxon>
        <taxon>Ostariophysi</taxon>
        <taxon>Cypriniformes</taxon>
        <taxon>Cyprinidae</taxon>
        <taxon>Labeoninae</taxon>
        <taxon>Labeonini</taxon>
        <taxon>Cirrhinus</taxon>
    </lineage>
</organism>
<evidence type="ECO:0000259" key="1">
    <source>
        <dbReference type="Pfam" id="PF13843"/>
    </source>
</evidence>
<evidence type="ECO:0000313" key="3">
    <source>
        <dbReference type="Proteomes" id="UP001558613"/>
    </source>
</evidence>
<dbReference type="PANTHER" id="PTHR46599">
    <property type="entry name" value="PIGGYBAC TRANSPOSABLE ELEMENT-DERIVED PROTEIN 4"/>
    <property type="match status" value="1"/>
</dbReference>
<sequence>MTARRPRQDLSQTDLFSFISIVICMGLVKLPSVADYWSGSRLYSIGFPASVMSCRKFHTVSSSLHLSNPKVDAENAKKKGTPAFDRLCKDKPLYDQIWDGCKSFYQPQ</sequence>
<dbReference type="InterPro" id="IPR029526">
    <property type="entry name" value="PGBD"/>
</dbReference>
<dbReference type="PANTHER" id="PTHR46599:SF3">
    <property type="entry name" value="PIGGYBAC TRANSPOSABLE ELEMENT-DERIVED PROTEIN 4"/>
    <property type="match status" value="1"/>
</dbReference>
<dbReference type="Proteomes" id="UP001558613">
    <property type="component" value="Unassembled WGS sequence"/>
</dbReference>
<reference evidence="2 3" key="1">
    <citation type="submission" date="2023-09" db="EMBL/GenBank/DDBJ databases">
        <authorList>
            <person name="Wang M."/>
        </authorList>
    </citation>
    <scope>NUCLEOTIDE SEQUENCE [LARGE SCALE GENOMIC DNA]</scope>
    <source>
        <strain evidence="2">GT-2023</strain>
        <tissue evidence="2">Liver</tissue>
    </source>
</reference>